<proteinExistence type="predicted"/>
<organism evidence="2 3">
    <name type="scientific">Terriglobus roseus</name>
    <dbReference type="NCBI Taxonomy" id="392734"/>
    <lineage>
        <taxon>Bacteria</taxon>
        <taxon>Pseudomonadati</taxon>
        <taxon>Acidobacteriota</taxon>
        <taxon>Terriglobia</taxon>
        <taxon>Terriglobales</taxon>
        <taxon>Acidobacteriaceae</taxon>
        <taxon>Terriglobus</taxon>
    </lineage>
</organism>
<feature type="transmembrane region" description="Helical" evidence="1">
    <location>
        <begin position="204"/>
        <end position="225"/>
    </location>
</feature>
<accession>A0A1G7N7E9</accession>
<dbReference type="OrthoDB" id="110048at2"/>
<feature type="transmembrane region" description="Helical" evidence="1">
    <location>
        <begin position="71"/>
        <end position="95"/>
    </location>
</feature>
<gene>
    <name evidence="2" type="ORF">SAMN05444167_3017</name>
</gene>
<feature type="transmembrane region" description="Helical" evidence="1">
    <location>
        <begin position="148"/>
        <end position="165"/>
    </location>
</feature>
<sequence>MSTFPLYNTLSAIEIALSVVALMFLIRAGELKSYWPMLIVSNWQTIPFFTLEWLRAHGREHAITAKMAYIIYFYTFYSCFALQAIFAVLMTYFVLREAMRPLKGLQQLGNIVYWWIFAISSFLALDAAHATSVVGGQVIVGLVTELQRISGTLTVSLVIFVCLAIRPMGLSLKSRVFGVSFGLVITSLVTTIQAPSLFKQRYLYRPYAIVQILVGWIAQLIWIWYFSRPEPKRKFVLLATTSPFHAWNRIAEQFGAEPGFVAIGGVPPDAFAAAEIEIFHRASEKMNTPDTSDEKEKGK</sequence>
<evidence type="ECO:0000313" key="3">
    <source>
        <dbReference type="Proteomes" id="UP000182427"/>
    </source>
</evidence>
<feature type="transmembrane region" description="Helical" evidence="1">
    <location>
        <begin position="6"/>
        <end position="26"/>
    </location>
</feature>
<reference evidence="2 3" key="1">
    <citation type="submission" date="2016-10" db="EMBL/GenBank/DDBJ databases">
        <authorList>
            <person name="de Groot N.N."/>
        </authorList>
    </citation>
    <scope>NUCLEOTIDE SEQUENCE [LARGE SCALE GENOMIC DNA]</scope>
    <source>
        <strain evidence="2 3">GAS232</strain>
    </source>
</reference>
<keyword evidence="3" id="KW-1185">Reference proteome</keyword>
<keyword evidence="1" id="KW-0812">Transmembrane</keyword>
<keyword evidence="1" id="KW-0472">Membrane</keyword>
<feature type="transmembrane region" description="Helical" evidence="1">
    <location>
        <begin position="177"/>
        <end position="198"/>
    </location>
</feature>
<keyword evidence="1" id="KW-1133">Transmembrane helix</keyword>
<evidence type="ECO:0000313" key="2">
    <source>
        <dbReference type="EMBL" id="SDF69279.1"/>
    </source>
</evidence>
<dbReference type="Proteomes" id="UP000182427">
    <property type="component" value="Chromosome I"/>
</dbReference>
<protein>
    <submittedName>
        <fullName evidence="2">Uncharacterized protein</fullName>
    </submittedName>
</protein>
<dbReference type="AlphaFoldDB" id="A0A1G7N7E9"/>
<feature type="transmembrane region" description="Helical" evidence="1">
    <location>
        <begin position="107"/>
        <end position="128"/>
    </location>
</feature>
<evidence type="ECO:0000256" key="1">
    <source>
        <dbReference type="SAM" id="Phobius"/>
    </source>
</evidence>
<name>A0A1G7N7E9_9BACT</name>
<dbReference type="RefSeq" id="WP_083345867.1">
    <property type="nucleotide sequence ID" value="NZ_LT629690.1"/>
</dbReference>
<dbReference type="EMBL" id="LT629690">
    <property type="protein sequence ID" value="SDF69279.1"/>
    <property type="molecule type" value="Genomic_DNA"/>
</dbReference>